<evidence type="ECO:0000313" key="1">
    <source>
        <dbReference type="EMBL" id="GEC75406.1"/>
    </source>
</evidence>
<proteinExistence type="predicted"/>
<dbReference type="AlphaFoldDB" id="A0A4Y4B4V4"/>
<evidence type="ECO:0000313" key="2">
    <source>
        <dbReference type="Proteomes" id="UP000317410"/>
    </source>
</evidence>
<accession>A0A4Y4B4V4</accession>
<dbReference type="Pfam" id="PF13711">
    <property type="entry name" value="DUF4160"/>
    <property type="match status" value="1"/>
</dbReference>
<gene>
    <name evidence="1" type="ORF">MLI01_15510</name>
</gene>
<reference evidence="1 2" key="1">
    <citation type="submission" date="2019-06" db="EMBL/GenBank/DDBJ databases">
        <title>Whole genome shotgun sequence of Microbacterium liquefaciens NBRC 15037.</title>
        <authorList>
            <person name="Hosoyama A."/>
            <person name="Uohara A."/>
            <person name="Ohji S."/>
            <person name="Ichikawa N."/>
        </authorList>
    </citation>
    <scope>NUCLEOTIDE SEQUENCE [LARGE SCALE GENOMIC DNA]</scope>
    <source>
        <strain evidence="1 2">NBRC 15037</strain>
    </source>
</reference>
<protein>
    <recommendedName>
        <fullName evidence="3">DUF4160 domain-containing protein</fullName>
    </recommendedName>
</protein>
<name>A0A4Y4B4V4_MICMQ</name>
<comment type="caution">
    <text evidence="1">The sequence shown here is derived from an EMBL/GenBank/DDBJ whole genome shotgun (WGS) entry which is preliminary data.</text>
</comment>
<dbReference type="RefSeq" id="WP_141386512.1">
    <property type="nucleotide sequence ID" value="NZ_BJNQ01000009.1"/>
</dbReference>
<dbReference type="InterPro" id="IPR025427">
    <property type="entry name" value="DUF4160"/>
</dbReference>
<organism evidence="1 2">
    <name type="scientific">Microbacterium maritypicum</name>
    <name type="common">Microbacterium liquefaciens</name>
    <dbReference type="NCBI Taxonomy" id="33918"/>
    <lineage>
        <taxon>Bacteria</taxon>
        <taxon>Bacillati</taxon>
        <taxon>Actinomycetota</taxon>
        <taxon>Actinomycetes</taxon>
        <taxon>Micrococcales</taxon>
        <taxon>Microbacteriaceae</taxon>
        <taxon>Microbacterium</taxon>
    </lineage>
</organism>
<sequence length="78" mass="9514">MPTVMRVRGYRFFFYSNEGSEPPHVHVERAEFTAKFWLRPVESAAKTRFDDRELRLLRRLIEHRRDLIEEAWHEHFGG</sequence>
<evidence type="ECO:0008006" key="3">
    <source>
        <dbReference type="Google" id="ProtNLM"/>
    </source>
</evidence>
<dbReference type="EMBL" id="BJNQ01000009">
    <property type="protein sequence ID" value="GEC75406.1"/>
    <property type="molecule type" value="Genomic_DNA"/>
</dbReference>
<dbReference type="Proteomes" id="UP000317410">
    <property type="component" value="Unassembled WGS sequence"/>
</dbReference>